<gene>
    <name evidence="4" type="ORF">CYNAS_LOCUS2260</name>
</gene>
<dbReference type="Proteomes" id="UP001176961">
    <property type="component" value="Unassembled WGS sequence"/>
</dbReference>
<sequence>MVSNTEDSVVIQEQPLNPHNGHPSLQPFTGVEKLVNEQSSAFTNGNDVSQYTTIDLKSDSKGFGFNIVGGKDSPHIPGHNGIFVSVIKQGGPAYNDGRLSVGDLILSINGIDLINKTHDEAVAIFRSQAGTAAQLVVEVAAENRILNEHFPADPHICAGRSPFYDDSLPSPGSMTPLIRYDKQEMRPPPTPIAREEPRSREEDNESVSSCTPSTHSYLDDVPRTPKRPMSYFDPRNPSIITEALYVSIGLAVISLGVYVGYRFIRGRRK</sequence>
<evidence type="ECO:0000259" key="3">
    <source>
        <dbReference type="PROSITE" id="PS50106"/>
    </source>
</evidence>
<dbReference type="SUPFAM" id="SSF50156">
    <property type="entry name" value="PDZ domain-like"/>
    <property type="match status" value="1"/>
</dbReference>
<dbReference type="InterPro" id="IPR036034">
    <property type="entry name" value="PDZ_sf"/>
</dbReference>
<reference evidence="4" key="1">
    <citation type="submission" date="2023-07" db="EMBL/GenBank/DDBJ databases">
        <authorList>
            <consortium name="CYATHOMIX"/>
        </authorList>
    </citation>
    <scope>NUCLEOTIDE SEQUENCE</scope>
    <source>
        <strain evidence="4">N/A</strain>
    </source>
</reference>
<feature type="compositionally biased region" description="Polar residues" evidence="1">
    <location>
        <begin position="206"/>
        <end position="216"/>
    </location>
</feature>
<feature type="domain" description="PDZ" evidence="3">
    <location>
        <begin position="53"/>
        <end position="140"/>
    </location>
</feature>
<dbReference type="PANTHER" id="PTHR11324:SF16">
    <property type="entry name" value="PDZ DOMAIN-CONTAINING PROTEIN 2"/>
    <property type="match status" value="1"/>
</dbReference>
<keyword evidence="5" id="KW-1185">Reference proteome</keyword>
<evidence type="ECO:0000256" key="2">
    <source>
        <dbReference type="SAM" id="Phobius"/>
    </source>
</evidence>
<dbReference type="Gene3D" id="2.30.42.10">
    <property type="match status" value="1"/>
</dbReference>
<feature type="region of interest" description="Disordered" evidence="1">
    <location>
        <begin position="182"/>
        <end position="226"/>
    </location>
</feature>
<dbReference type="PANTHER" id="PTHR11324">
    <property type="entry name" value="IL16-RELATED"/>
    <property type="match status" value="1"/>
</dbReference>
<evidence type="ECO:0000313" key="4">
    <source>
        <dbReference type="EMBL" id="CAJ0590277.1"/>
    </source>
</evidence>
<protein>
    <recommendedName>
        <fullName evidence="3">PDZ domain-containing protein</fullName>
    </recommendedName>
</protein>
<keyword evidence="2" id="KW-0472">Membrane</keyword>
<dbReference type="InterPro" id="IPR001478">
    <property type="entry name" value="PDZ"/>
</dbReference>
<dbReference type="AlphaFoldDB" id="A0AA36DM95"/>
<dbReference type="EMBL" id="CATQJL010000001">
    <property type="protein sequence ID" value="CAJ0590277.1"/>
    <property type="molecule type" value="Genomic_DNA"/>
</dbReference>
<feature type="region of interest" description="Disordered" evidence="1">
    <location>
        <begin position="1"/>
        <end position="22"/>
    </location>
</feature>
<feature type="transmembrane region" description="Helical" evidence="2">
    <location>
        <begin position="243"/>
        <end position="264"/>
    </location>
</feature>
<name>A0AA36DM95_CYLNA</name>
<dbReference type="SMART" id="SM00228">
    <property type="entry name" value="PDZ"/>
    <property type="match status" value="1"/>
</dbReference>
<keyword evidence="2" id="KW-0812">Transmembrane</keyword>
<dbReference type="Pfam" id="PF00595">
    <property type="entry name" value="PDZ"/>
    <property type="match status" value="1"/>
</dbReference>
<keyword evidence="2" id="KW-1133">Transmembrane helix</keyword>
<accession>A0AA36DM95</accession>
<evidence type="ECO:0000313" key="5">
    <source>
        <dbReference type="Proteomes" id="UP001176961"/>
    </source>
</evidence>
<proteinExistence type="predicted"/>
<dbReference type="PROSITE" id="PS50106">
    <property type="entry name" value="PDZ"/>
    <property type="match status" value="1"/>
</dbReference>
<organism evidence="4 5">
    <name type="scientific">Cylicocyclus nassatus</name>
    <name type="common">Nematode worm</name>
    <dbReference type="NCBI Taxonomy" id="53992"/>
    <lineage>
        <taxon>Eukaryota</taxon>
        <taxon>Metazoa</taxon>
        <taxon>Ecdysozoa</taxon>
        <taxon>Nematoda</taxon>
        <taxon>Chromadorea</taxon>
        <taxon>Rhabditida</taxon>
        <taxon>Rhabditina</taxon>
        <taxon>Rhabditomorpha</taxon>
        <taxon>Strongyloidea</taxon>
        <taxon>Strongylidae</taxon>
        <taxon>Cylicocyclus</taxon>
    </lineage>
</organism>
<evidence type="ECO:0000256" key="1">
    <source>
        <dbReference type="SAM" id="MobiDB-lite"/>
    </source>
</evidence>
<comment type="caution">
    <text evidence="4">The sequence shown here is derived from an EMBL/GenBank/DDBJ whole genome shotgun (WGS) entry which is preliminary data.</text>
</comment>